<dbReference type="SMART" id="SM01122">
    <property type="entry name" value="DBC1"/>
    <property type="match status" value="1"/>
</dbReference>
<protein>
    <recommendedName>
        <fullName evidence="1">DBC1/CARP1 catalytically inactive NUDIX hydrolase domain-containing protein</fullName>
    </recommendedName>
</protein>
<evidence type="ECO:0000313" key="3">
    <source>
        <dbReference type="Proteomes" id="UP000619265"/>
    </source>
</evidence>
<proteinExistence type="predicted"/>
<reference evidence="2" key="1">
    <citation type="submission" date="2015-10" db="EMBL/GenBank/DDBJ databases">
        <authorList>
            <person name="Martinez-Garcia P.J."/>
            <person name="Crepeau M.W."/>
            <person name="Puiu D."/>
            <person name="Gonzalez-Ibeas D."/>
            <person name="Whalen J."/>
            <person name="Stevens K."/>
            <person name="Paul R."/>
            <person name="Butterfield T."/>
            <person name="Britton M."/>
            <person name="Reagan R."/>
            <person name="Chakraborty S."/>
            <person name="Walawage S.L."/>
            <person name="Vasquez-Gross H.A."/>
            <person name="Cardeno C."/>
            <person name="Famula R."/>
            <person name="Pratt K."/>
            <person name="Kuruganti S."/>
            <person name="Aradhya M.K."/>
            <person name="Leslie C.A."/>
            <person name="Dandekar A.M."/>
            <person name="Salzberg S.L."/>
            <person name="Wegrzyn J.L."/>
            <person name="Langley C.H."/>
            <person name="Neale D.B."/>
        </authorList>
    </citation>
    <scope>NUCLEOTIDE SEQUENCE</scope>
    <source>
        <tissue evidence="2">Leaves</tissue>
    </source>
</reference>
<gene>
    <name evidence="2" type="ORF">F2P56_030029</name>
</gene>
<dbReference type="AlphaFoldDB" id="A0A833TJ20"/>
<evidence type="ECO:0000259" key="1">
    <source>
        <dbReference type="SMART" id="SM01122"/>
    </source>
</evidence>
<dbReference type="PANTHER" id="PTHR14304">
    <property type="entry name" value="CELL DIVISION CYCLE AND APOPTOSIS REGULATOR PROTEIN"/>
    <property type="match status" value="1"/>
</dbReference>
<organism evidence="2 3">
    <name type="scientific">Juglans regia</name>
    <name type="common">English walnut</name>
    <dbReference type="NCBI Taxonomy" id="51240"/>
    <lineage>
        <taxon>Eukaryota</taxon>
        <taxon>Viridiplantae</taxon>
        <taxon>Streptophyta</taxon>
        <taxon>Embryophyta</taxon>
        <taxon>Tracheophyta</taxon>
        <taxon>Spermatophyta</taxon>
        <taxon>Magnoliopsida</taxon>
        <taxon>eudicotyledons</taxon>
        <taxon>Gunneridae</taxon>
        <taxon>Pentapetalae</taxon>
        <taxon>rosids</taxon>
        <taxon>fabids</taxon>
        <taxon>Fagales</taxon>
        <taxon>Juglandaceae</taxon>
        <taxon>Juglans</taxon>
    </lineage>
</organism>
<comment type="caution">
    <text evidence="2">The sequence shown here is derived from an EMBL/GenBank/DDBJ whole genome shotgun (WGS) entry which is preliminary data.</text>
</comment>
<name>A0A833TJ20_JUGRE</name>
<dbReference type="InterPro" id="IPR025954">
    <property type="entry name" value="DBC1/CARP1_inactive_NUDIX"/>
</dbReference>
<evidence type="ECO:0000313" key="2">
    <source>
        <dbReference type="EMBL" id="KAF5449600.1"/>
    </source>
</evidence>
<dbReference type="PANTHER" id="PTHR14304:SF11">
    <property type="entry name" value="SAP DOMAIN-CONTAINING PROTEIN"/>
    <property type="match status" value="1"/>
</dbReference>
<dbReference type="GO" id="GO:0006355">
    <property type="term" value="P:regulation of DNA-templated transcription"/>
    <property type="evidence" value="ECO:0007669"/>
    <property type="project" value="InterPro"/>
</dbReference>
<reference evidence="2" key="2">
    <citation type="submission" date="2020-03" db="EMBL/GenBank/DDBJ databases">
        <title>Walnut 2.0.</title>
        <authorList>
            <person name="Marrano A."/>
            <person name="Britton M."/>
            <person name="Zimin A.V."/>
            <person name="Zaini P.A."/>
            <person name="Workman R."/>
            <person name="Puiu D."/>
            <person name="Bianco L."/>
            <person name="Allen B.J."/>
            <person name="Troggio M."/>
            <person name="Leslie C.A."/>
            <person name="Timp W."/>
            <person name="Dendekar A."/>
            <person name="Salzberg S.L."/>
            <person name="Neale D.B."/>
        </authorList>
    </citation>
    <scope>NUCLEOTIDE SEQUENCE</scope>
    <source>
        <tissue evidence="2">Leaves</tissue>
    </source>
</reference>
<dbReference type="Proteomes" id="UP000619265">
    <property type="component" value="Unassembled WGS sequence"/>
</dbReference>
<feature type="domain" description="DBC1/CARP1 catalytically inactive NUDIX hydrolase" evidence="1">
    <location>
        <begin position="25"/>
        <end position="150"/>
    </location>
</feature>
<dbReference type="Gramene" id="Jr13_15190_p2">
    <property type="protein sequence ID" value="cds.Jr13_15190_p2"/>
    <property type="gene ID" value="Jr13_15190"/>
</dbReference>
<sequence>MILMSGLSKNAMEELSSEKIYDNRIPHICNIIRLAVLRKEKSLMAIGGPWNSADGGDPSVDDTSLVRTALRHAKNITPLDLQYCCHWNRFLEIHYDRFGSDGLFSHKEVTVLFVPDLSECLPSLEAWKDQWFAHKKAVAERERQLTLKKEVCSYIIWNCGFVSK</sequence>
<dbReference type="EMBL" id="LIHL02000013">
    <property type="protein sequence ID" value="KAF5449600.1"/>
    <property type="molecule type" value="Genomic_DNA"/>
</dbReference>
<accession>A0A833TJ20</accession>
<dbReference type="InterPro" id="IPR025224">
    <property type="entry name" value="CCAR1/CCAR2"/>
</dbReference>
<dbReference type="Pfam" id="PF14443">
    <property type="entry name" value="DBC1"/>
    <property type="match status" value="1"/>
</dbReference>